<evidence type="ECO:0000256" key="4">
    <source>
        <dbReference type="ARBA" id="ARBA00022603"/>
    </source>
</evidence>
<evidence type="ECO:0000256" key="5">
    <source>
        <dbReference type="ARBA" id="ARBA00022679"/>
    </source>
</evidence>
<evidence type="ECO:0000256" key="8">
    <source>
        <dbReference type="ARBA" id="ARBA00049348"/>
    </source>
</evidence>
<dbReference type="InterPro" id="IPR014048">
    <property type="entry name" value="MethylDNA_cys_MeTrfase_DNA-bd"/>
</dbReference>
<evidence type="ECO:0000256" key="6">
    <source>
        <dbReference type="ARBA" id="ARBA00022763"/>
    </source>
</evidence>
<dbReference type="PROSITE" id="PS00374">
    <property type="entry name" value="MGMT"/>
    <property type="match status" value="1"/>
</dbReference>
<dbReference type="EMBL" id="PDOF01000001">
    <property type="protein sequence ID" value="PYZ99069.1"/>
    <property type="molecule type" value="Genomic_DNA"/>
</dbReference>
<proteinExistence type="inferred from homology"/>
<dbReference type="FunFam" id="1.10.10.10:FF:000214">
    <property type="entry name" value="Methylated-DNA--protein-cysteine methyltransferase"/>
    <property type="match status" value="1"/>
</dbReference>
<comment type="catalytic activity">
    <reaction evidence="8 9">
        <text>a 6-O-methyl-2'-deoxyguanosine in DNA + L-cysteinyl-[protein] = S-methyl-L-cysteinyl-[protein] + a 2'-deoxyguanosine in DNA</text>
        <dbReference type="Rhea" id="RHEA:24000"/>
        <dbReference type="Rhea" id="RHEA-COMP:10131"/>
        <dbReference type="Rhea" id="RHEA-COMP:10132"/>
        <dbReference type="Rhea" id="RHEA-COMP:11367"/>
        <dbReference type="Rhea" id="RHEA-COMP:11368"/>
        <dbReference type="ChEBI" id="CHEBI:29950"/>
        <dbReference type="ChEBI" id="CHEBI:82612"/>
        <dbReference type="ChEBI" id="CHEBI:85445"/>
        <dbReference type="ChEBI" id="CHEBI:85448"/>
        <dbReference type="EC" id="2.1.1.63"/>
    </reaction>
</comment>
<accession>A0A2W0HQC0</accession>
<dbReference type="Gene3D" id="3.30.160.70">
    <property type="entry name" value="Methylated DNA-protein cysteine methyltransferase domain"/>
    <property type="match status" value="1"/>
</dbReference>
<dbReference type="Pfam" id="PF02870">
    <property type="entry name" value="Methyltransf_1N"/>
    <property type="match status" value="1"/>
</dbReference>
<dbReference type="AlphaFoldDB" id="A0A2W0HQC0"/>
<feature type="domain" description="Methylguanine DNA methyltransferase ribonuclease-like" evidence="11">
    <location>
        <begin position="7"/>
        <end position="87"/>
    </location>
</feature>
<dbReference type="InterPro" id="IPR036388">
    <property type="entry name" value="WH-like_DNA-bd_sf"/>
</dbReference>
<keyword evidence="13" id="KW-1185">Reference proteome</keyword>
<evidence type="ECO:0000313" key="13">
    <source>
        <dbReference type="Proteomes" id="UP000248066"/>
    </source>
</evidence>
<dbReference type="SUPFAM" id="SSF53155">
    <property type="entry name" value="Methylated DNA-protein cysteine methyltransferase domain"/>
    <property type="match status" value="1"/>
</dbReference>
<comment type="function">
    <text evidence="9">Involved in the cellular defense against the biological effects of O6-methylguanine (O6-MeG) and O4-methylthymine (O4-MeT) in DNA. Repairs the methylated nucleobase in DNA by stoichiometrically transferring the methyl group to a cysteine residue in the enzyme. This is a suicide reaction: the enzyme is irreversibly inactivated.</text>
</comment>
<dbReference type="GO" id="GO:0032259">
    <property type="term" value="P:methylation"/>
    <property type="evidence" value="ECO:0007669"/>
    <property type="project" value="UniProtKB-KW"/>
</dbReference>
<keyword evidence="3 9" id="KW-0963">Cytoplasm</keyword>
<dbReference type="Proteomes" id="UP000248066">
    <property type="component" value="Unassembled WGS sequence"/>
</dbReference>
<evidence type="ECO:0000256" key="9">
    <source>
        <dbReference type="HAMAP-Rule" id="MF_00772"/>
    </source>
</evidence>
<evidence type="ECO:0000313" key="12">
    <source>
        <dbReference type="EMBL" id="PYZ99069.1"/>
    </source>
</evidence>
<name>A0A2W0HQC0_9BACI</name>
<dbReference type="EC" id="2.1.1.63" evidence="9"/>
<dbReference type="SUPFAM" id="SSF46767">
    <property type="entry name" value="Methylated DNA-protein cysteine methyltransferase, C-terminal domain"/>
    <property type="match status" value="1"/>
</dbReference>
<dbReference type="RefSeq" id="WP_110519509.1">
    <property type="nucleotide sequence ID" value="NZ_PDOF01000001.1"/>
</dbReference>
<evidence type="ECO:0000256" key="1">
    <source>
        <dbReference type="ARBA" id="ARBA00001286"/>
    </source>
</evidence>
<dbReference type="InterPro" id="IPR036631">
    <property type="entry name" value="MGMT_N_sf"/>
</dbReference>
<evidence type="ECO:0000256" key="2">
    <source>
        <dbReference type="ARBA" id="ARBA00008711"/>
    </source>
</evidence>
<dbReference type="InterPro" id="IPR023546">
    <property type="entry name" value="MGMT"/>
</dbReference>
<feature type="active site" description="Nucleophile; methyl group acceptor" evidence="9">
    <location>
        <position position="142"/>
    </location>
</feature>
<dbReference type="OrthoDB" id="9802228at2"/>
<comment type="miscellaneous">
    <text evidence="9">This enzyme catalyzes only one turnover and therefore is not strictly catalytic. According to one definition, an enzyme is a biocatalyst that acts repeatedly and over many reaction cycles.</text>
</comment>
<protein>
    <recommendedName>
        <fullName evidence="9">Methylated-DNA--protein-cysteine methyltransferase</fullName>
        <ecNumber evidence="9">2.1.1.63</ecNumber>
    </recommendedName>
    <alternativeName>
        <fullName evidence="9">6-O-methylguanine-DNA methyltransferase</fullName>
        <shortName evidence="9">MGMT</shortName>
    </alternativeName>
    <alternativeName>
        <fullName evidence="9">O-6-methylguanine-DNA-alkyltransferase</fullName>
    </alternativeName>
</protein>
<dbReference type="InterPro" id="IPR001497">
    <property type="entry name" value="MethylDNA_cys_MeTrfase_AS"/>
</dbReference>
<dbReference type="PANTHER" id="PTHR10815">
    <property type="entry name" value="METHYLATED-DNA--PROTEIN-CYSTEINE METHYLTRANSFERASE"/>
    <property type="match status" value="1"/>
</dbReference>
<dbReference type="PANTHER" id="PTHR10815:SF5">
    <property type="entry name" value="METHYLATED-DNA--PROTEIN-CYSTEINE METHYLTRANSFERASE"/>
    <property type="match status" value="1"/>
</dbReference>
<comment type="similarity">
    <text evidence="2 9">Belongs to the MGMT family.</text>
</comment>
<dbReference type="NCBIfam" id="TIGR00589">
    <property type="entry name" value="ogt"/>
    <property type="match status" value="1"/>
</dbReference>
<comment type="catalytic activity">
    <reaction evidence="1 9">
        <text>a 4-O-methyl-thymidine in DNA + L-cysteinyl-[protein] = a thymidine in DNA + S-methyl-L-cysteinyl-[protein]</text>
        <dbReference type="Rhea" id="RHEA:53428"/>
        <dbReference type="Rhea" id="RHEA-COMP:10131"/>
        <dbReference type="Rhea" id="RHEA-COMP:10132"/>
        <dbReference type="Rhea" id="RHEA-COMP:13555"/>
        <dbReference type="Rhea" id="RHEA-COMP:13556"/>
        <dbReference type="ChEBI" id="CHEBI:29950"/>
        <dbReference type="ChEBI" id="CHEBI:82612"/>
        <dbReference type="ChEBI" id="CHEBI:137386"/>
        <dbReference type="ChEBI" id="CHEBI:137387"/>
        <dbReference type="EC" id="2.1.1.63"/>
    </reaction>
</comment>
<dbReference type="CDD" id="cd06445">
    <property type="entry name" value="ATase"/>
    <property type="match status" value="1"/>
</dbReference>
<dbReference type="GO" id="GO:0006307">
    <property type="term" value="P:DNA alkylation repair"/>
    <property type="evidence" value="ECO:0007669"/>
    <property type="project" value="UniProtKB-UniRule"/>
</dbReference>
<dbReference type="Gene3D" id="1.10.10.10">
    <property type="entry name" value="Winged helix-like DNA-binding domain superfamily/Winged helix DNA-binding domain"/>
    <property type="match status" value="1"/>
</dbReference>
<dbReference type="HAMAP" id="MF_00772">
    <property type="entry name" value="OGT"/>
    <property type="match status" value="1"/>
</dbReference>
<keyword evidence="6 9" id="KW-0227">DNA damage</keyword>
<evidence type="ECO:0000259" key="10">
    <source>
        <dbReference type="Pfam" id="PF01035"/>
    </source>
</evidence>
<comment type="caution">
    <text evidence="12">The sequence shown here is derived from an EMBL/GenBank/DDBJ whole genome shotgun (WGS) entry which is preliminary data.</text>
</comment>
<evidence type="ECO:0000256" key="7">
    <source>
        <dbReference type="ARBA" id="ARBA00023204"/>
    </source>
</evidence>
<reference evidence="12 13" key="1">
    <citation type="submission" date="2017-10" db="EMBL/GenBank/DDBJ databases">
        <title>Bacillus sp. nov., a halophilic bacterium isolated from a Yangshapao Lake.</title>
        <authorList>
            <person name="Wang H."/>
        </authorList>
    </citation>
    <scope>NUCLEOTIDE SEQUENCE [LARGE SCALE GENOMIC DNA]</scope>
    <source>
        <strain evidence="12 13">YSP-3</strain>
    </source>
</reference>
<feature type="domain" description="Methylated-DNA-[protein]-cysteine S-methyltransferase DNA binding" evidence="10">
    <location>
        <begin position="92"/>
        <end position="171"/>
    </location>
</feature>
<keyword evidence="7 9" id="KW-0234">DNA repair</keyword>
<comment type="subcellular location">
    <subcellularLocation>
        <location evidence="9">Cytoplasm</location>
    </subcellularLocation>
</comment>
<evidence type="ECO:0000259" key="11">
    <source>
        <dbReference type="Pfam" id="PF02870"/>
    </source>
</evidence>
<dbReference type="InterPro" id="IPR008332">
    <property type="entry name" value="MethylG_MeTrfase_N"/>
</dbReference>
<evidence type="ECO:0000256" key="3">
    <source>
        <dbReference type="ARBA" id="ARBA00022490"/>
    </source>
</evidence>
<keyword evidence="5 9" id="KW-0808">Transferase</keyword>
<dbReference type="Pfam" id="PF01035">
    <property type="entry name" value="DNA_binding_1"/>
    <property type="match status" value="1"/>
</dbReference>
<dbReference type="GO" id="GO:0003908">
    <property type="term" value="F:methylated-DNA-[protein]-cysteine S-methyltransferase activity"/>
    <property type="evidence" value="ECO:0007669"/>
    <property type="project" value="UniProtKB-UniRule"/>
</dbReference>
<organism evidence="12 13">
    <name type="scientific">Alteribacter lacisalsi</name>
    <dbReference type="NCBI Taxonomy" id="2045244"/>
    <lineage>
        <taxon>Bacteria</taxon>
        <taxon>Bacillati</taxon>
        <taxon>Bacillota</taxon>
        <taxon>Bacilli</taxon>
        <taxon>Bacillales</taxon>
        <taxon>Bacillaceae</taxon>
        <taxon>Alteribacter</taxon>
    </lineage>
</organism>
<gene>
    <name evidence="12" type="ORF">CR205_11070</name>
</gene>
<keyword evidence="4 9" id="KW-0489">Methyltransferase</keyword>
<dbReference type="GO" id="GO:0005737">
    <property type="term" value="C:cytoplasm"/>
    <property type="evidence" value="ECO:0007669"/>
    <property type="project" value="UniProtKB-SubCell"/>
</dbReference>
<sequence>MSKRSFIYVTEMNSPIGALTIASTDYGVCLIEFGPVKETCSAIRTWTKKHFMNAEIKEDAAKLQPVVSELEEYFAGTRMTFDVKLDLVGTKFQCLVWEKVKLIPYGETKSYKQIALEIGAPKAVRAIGGSNNQNPVPILIPCHRVIGSNGSMVGYGGGLDKKEHLLRLEGAIERIS</sequence>
<dbReference type="InterPro" id="IPR036217">
    <property type="entry name" value="MethylDNA_cys_MeTrfase_DNAb"/>
</dbReference>